<evidence type="ECO:0000256" key="1">
    <source>
        <dbReference type="SAM" id="Coils"/>
    </source>
</evidence>
<feature type="region of interest" description="Disordered" evidence="2">
    <location>
        <begin position="1087"/>
        <end position="1111"/>
    </location>
</feature>
<feature type="coiled-coil region" evidence="1">
    <location>
        <begin position="643"/>
        <end position="684"/>
    </location>
</feature>
<dbReference type="EMBL" id="CCFA01004228">
    <property type="protein sequence ID" value="CDW99158.1"/>
    <property type="molecule type" value="Genomic_DNA"/>
</dbReference>
<dbReference type="AlphaFoldDB" id="A0A0F7SDG4"/>
<feature type="region of interest" description="Disordered" evidence="2">
    <location>
        <begin position="544"/>
        <end position="566"/>
    </location>
</feature>
<dbReference type="Gene3D" id="1.20.120.330">
    <property type="entry name" value="Nucleotidyltransferases domain 2"/>
    <property type="match status" value="1"/>
</dbReference>
<organism evidence="3 4">
    <name type="scientific">Sporisorium scitamineum</name>
    <dbReference type="NCBI Taxonomy" id="49012"/>
    <lineage>
        <taxon>Eukaryota</taxon>
        <taxon>Fungi</taxon>
        <taxon>Dikarya</taxon>
        <taxon>Basidiomycota</taxon>
        <taxon>Ustilaginomycotina</taxon>
        <taxon>Ustilaginomycetes</taxon>
        <taxon>Ustilaginales</taxon>
        <taxon>Ustilaginaceae</taxon>
        <taxon>Sporisorium</taxon>
    </lineage>
</organism>
<feature type="region of interest" description="Disordered" evidence="2">
    <location>
        <begin position="767"/>
        <end position="806"/>
    </location>
</feature>
<evidence type="ECO:0000313" key="3">
    <source>
        <dbReference type="EMBL" id="CDW99158.1"/>
    </source>
</evidence>
<proteinExistence type="predicted"/>
<protein>
    <recommendedName>
        <fullName evidence="5">Hyaluronan-mediated motility receptor C-terminal domain-containing protein</fullName>
    </recommendedName>
</protein>
<evidence type="ECO:0000256" key="2">
    <source>
        <dbReference type="SAM" id="MobiDB-lite"/>
    </source>
</evidence>
<dbReference type="PANTHER" id="PTHR45615:SF80">
    <property type="entry name" value="GRIP DOMAIN-CONTAINING PROTEIN"/>
    <property type="match status" value="1"/>
</dbReference>
<feature type="coiled-coil region" evidence="1">
    <location>
        <begin position="88"/>
        <end position="224"/>
    </location>
</feature>
<dbReference type="STRING" id="49012.A0A0F7SDG4"/>
<feature type="compositionally biased region" description="Polar residues" evidence="2">
    <location>
        <begin position="557"/>
        <end position="566"/>
    </location>
</feature>
<evidence type="ECO:0000313" key="4">
    <source>
        <dbReference type="Proteomes" id="UP000242770"/>
    </source>
</evidence>
<dbReference type="PANTHER" id="PTHR45615">
    <property type="entry name" value="MYOSIN HEAVY CHAIN, NON-MUSCLE"/>
    <property type="match status" value="1"/>
</dbReference>
<sequence>MFSKAPRFQPPPPSTTPGPNAYNPTEPQAHWKQGVYPDRPATMSRNIAAQPAAPHVSVVRRPLGPSSKSNVVPTAAFTNAPIHAAKTQLKTEDRLTKAEAKIQDLQREKTTVQNELGDLQTELRLAAQREAKLKHSLEKWEKSHAALKEKSNKLSDLQSRLGELHKVHEESKARRQKEIEDLTEKLRREEERRKHDIAEAAHTLASEKAKARETQSKCAAIEAELGHLRLQGTASHDILQEKQRLIDDLQAQSESDKIIAIDAQKYARKIETELTARIQELHAQIERKSDEAVRFASEQLTATEAARLELESQVDELMEEVDSIEQQHAHNLAVVAKAVSQHIEALAQQSDLENDVMRSKWHRSVTESIKLETLANERAAQIHELVAVVKQVQDDRDTAKQLVSTLAADLVSISAELSAEREFASLLIGQQQQVRLNAIGASSSFADLSGLTAALDTDDSSMIRAELDDVYARNALLQEEAEDLQARYISRSAEAKAAEEALTAARSQVATLETSVAAKTREVDSLVSQLSELEPLRKRLAAAQEQAATARKEADTQSEASRSLTSSLQNARVAEKAWREERDRMASLLDQAEHFEVLYHELVEQTKHLVQRNALAEEEKAALSALNSELLSHNNPNQKIMYMDRIRHELDDVKQENLSLRLQLERMQEDNRVLQRELGSYRAVDMPLSQRPRAEVTRVLRATDHEGLLRQVSGSGPTKVSVNAVPAMVSTPVKSTFPAGTGKTPFSVQGPQFTAVPLHPELQKTLKADDRQQQEEPEEETYIANNEALPHPPLPMDTGLSPKKRRSYGNLSVHATEDDLQKHAEEIEDDTLLPFPSSVDVEDHETRPQEVAVRRNRPRHTLVNSGALRVGQQQQPSSIPVHTTVPKSDSATAIASTAATTTTAANAGATRRPSLTTSSLGIKARRVSELVRASTPPLPSIADFSNLETPHAHLLDAALPSPSPCGLADWTATDETSHVPGLNPHRRDYPTLVHSNPLVERRPPQRGKSRFSNAQRVPLHDTTLSTPRAKSFLSPAGQSGALVGVPQTDGATLFEDEHDSLRQGWMYDEDEVMELPDFSIENQRVAQPVVKKQKSKVKPRGSMKIVKPGPMTRTFFR</sequence>
<name>A0A0F7SDG4_9BASI</name>
<accession>A0A0F7SDG4</accession>
<reference evidence="4" key="1">
    <citation type="submission" date="2014-06" db="EMBL/GenBank/DDBJ databases">
        <authorList>
            <person name="Berkman P.J."/>
        </authorList>
    </citation>
    <scope>NUCLEOTIDE SEQUENCE [LARGE SCALE GENOMIC DNA]</scope>
</reference>
<feature type="compositionally biased region" description="Basic residues" evidence="2">
    <location>
        <begin position="1091"/>
        <end position="1101"/>
    </location>
</feature>
<dbReference type="Proteomes" id="UP000242770">
    <property type="component" value="Unassembled WGS sequence"/>
</dbReference>
<feature type="region of interest" description="Disordered" evidence="2">
    <location>
        <begin position="1"/>
        <end position="72"/>
    </location>
</feature>
<feature type="coiled-coil region" evidence="1">
    <location>
        <begin position="271"/>
        <end position="327"/>
    </location>
</feature>
<keyword evidence="4" id="KW-1185">Reference proteome</keyword>
<feature type="region of interest" description="Disordered" evidence="2">
    <location>
        <begin position="980"/>
        <end position="1016"/>
    </location>
</feature>
<keyword evidence="1" id="KW-0175">Coiled coil</keyword>
<gene>
    <name evidence="3" type="primary">SSCI70690.1</name>
</gene>
<evidence type="ECO:0008006" key="5">
    <source>
        <dbReference type="Google" id="ProtNLM"/>
    </source>
</evidence>